<proteinExistence type="predicted"/>
<dbReference type="Gramene" id="OIT31351">
    <property type="protein sequence ID" value="OIT31351"/>
    <property type="gene ID" value="A4A49_23034"/>
</dbReference>
<sequence length="162" mass="17276">MPKNERLQLNKLWLDQTEEGSEEGELPIGATDEEESADEENDQEEQIVNKGKNIQSLGDSKSNEEGEEQGDRSQIVAEVDGGQKILSPDPSKVLPPAKPNIPVAKPTGGTELMSDPIAVQSQQMQAEKGIEKAGITDSMQPSPAAEVGGNAAKQITVAESKN</sequence>
<feature type="region of interest" description="Disordered" evidence="1">
    <location>
        <begin position="1"/>
        <end position="112"/>
    </location>
</feature>
<name>A0A314KPI7_NICAT</name>
<dbReference type="AlphaFoldDB" id="A0A314KPI7"/>
<organism evidence="2 3">
    <name type="scientific">Nicotiana attenuata</name>
    <name type="common">Coyote tobacco</name>
    <dbReference type="NCBI Taxonomy" id="49451"/>
    <lineage>
        <taxon>Eukaryota</taxon>
        <taxon>Viridiplantae</taxon>
        <taxon>Streptophyta</taxon>
        <taxon>Embryophyta</taxon>
        <taxon>Tracheophyta</taxon>
        <taxon>Spermatophyta</taxon>
        <taxon>Magnoliopsida</taxon>
        <taxon>eudicotyledons</taxon>
        <taxon>Gunneridae</taxon>
        <taxon>Pentapetalae</taxon>
        <taxon>asterids</taxon>
        <taxon>lamiids</taxon>
        <taxon>Solanales</taxon>
        <taxon>Solanaceae</taxon>
        <taxon>Nicotianoideae</taxon>
        <taxon>Nicotianeae</taxon>
        <taxon>Nicotiana</taxon>
    </lineage>
</organism>
<evidence type="ECO:0000313" key="3">
    <source>
        <dbReference type="Proteomes" id="UP000187609"/>
    </source>
</evidence>
<dbReference type="EMBL" id="MJEQ01001293">
    <property type="protein sequence ID" value="OIT31351.1"/>
    <property type="molecule type" value="Genomic_DNA"/>
</dbReference>
<comment type="caution">
    <text evidence="2">The sequence shown here is derived from an EMBL/GenBank/DDBJ whole genome shotgun (WGS) entry which is preliminary data.</text>
</comment>
<feature type="compositionally biased region" description="Acidic residues" evidence="1">
    <location>
        <begin position="16"/>
        <end position="45"/>
    </location>
</feature>
<keyword evidence="3" id="KW-1185">Reference proteome</keyword>
<evidence type="ECO:0000256" key="1">
    <source>
        <dbReference type="SAM" id="MobiDB-lite"/>
    </source>
</evidence>
<accession>A0A314KPI7</accession>
<feature type="region of interest" description="Disordered" evidence="1">
    <location>
        <begin position="139"/>
        <end position="162"/>
    </location>
</feature>
<reference evidence="2" key="1">
    <citation type="submission" date="2016-11" db="EMBL/GenBank/DDBJ databases">
        <title>The genome of Nicotiana attenuata.</title>
        <authorList>
            <person name="Xu S."/>
            <person name="Brockmoeller T."/>
            <person name="Gaquerel E."/>
            <person name="Navarro A."/>
            <person name="Kuhl H."/>
            <person name="Gase K."/>
            <person name="Ling Z."/>
            <person name="Zhou W."/>
            <person name="Kreitzer C."/>
            <person name="Stanke M."/>
            <person name="Tang H."/>
            <person name="Lyons E."/>
            <person name="Pandey P."/>
            <person name="Pandey S.P."/>
            <person name="Timmermann B."/>
            <person name="Baldwin I.T."/>
        </authorList>
    </citation>
    <scope>NUCLEOTIDE SEQUENCE [LARGE SCALE GENOMIC DNA]</scope>
    <source>
        <strain evidence="2">UT</strain>
    </source>
</reference>
<evidence type="ECO:0000313" key="2">
    <source>
        <dbReference type="EMBL" id="OIT31351.1"/>
    </source>
</evidence>
<dbReference type="Proteomes" id="UP000187609">
    <property type="component" value="Unassembled WGS sequence"/>
</dbReference>
<protein>
    <submittedName>
        <fullName evidence="2">Uncharacterized protein</fullName>
    </submittedName>
</protein>
<gene>
    <name evidence="2" type="ORF">A4A49_23034</name>
</gene>